<dbReference type="EMBL" id="FRAR01000007">
    <property type="protein sequence ID" value="SHK12855.1"/>
    <property type="molecule type" value="Genomic_DNA"/>
</dbReference>
<protein>
    <submittedName>
        <fullName evidence="2">Uncharacterized protein</fullName>
    </submittedName>
</protein>
<name>A0A1M6PXY5_9FIRM</name>
<keyword evidence="3" id="KW-1185">Reference proteome</keyword>
<feature type="compositionally biased region" description="Basic and acidic residues" evidence="1">
    <location>
        <begin position="1"/>
        <end position="12"/>
    </location>
</feature>
<proteinExistence type="predicted"/>
<dbReference type="Proteomes" id="UP000183997">
    <property type="component" value="Unassembled WGS sequence"/>
</dbReference>
<feature type="compositionally biased region" description="Low complexity" evidence="1">
    <location>
        <begin position="18"/>
        <end position="45"/>
    </location>
</feature>
<dbReference type="RefSeq" id="WP_175548963.1">
    <property type="nucleotide sequence ID" value="NZ_FRAR01000007.1"/>
</dbReference>
<evidence type="ECO:0000313" key="2">
    <source>
        <dbReference type="EMBL" id="SHK12855.1"/>
    </source>
</evidence>
<organism evidence="2 3">
    <name type="scientific">Desulforamulus aeronauticus DSM 10349</name>
    <dbReference type="NCBI Taxonomy" id="1121421"/>
    <lineage>
        <taxon>Bacteria</taxon>
        <taxon>Bacillati</taxon>
        <taxon>Bacillota</taxon>
        <taxon>Clostridia</taxon>
        <taxon>Eubacteriales</taxon>
        <taxon>Peptococcaceae</taxon>
        <taxon>Desulforamulus</taxon>
    </lineage>
</organism>
<dbReference type="AlphaFoldDB" id="A0A1M6PXY5"/>
<gene>
    <name evidence="2" type="ORF">SAMN02745123_00786</name>
</gene>
<feature type="region of interest" description="Disordered" evidence="1">
    <location>
        <begin position="1"/>
        <end position="45"/>
    </location>
</feature>
<evidence type="ECO:0000313" key="3">
    <source>
        <dbReference type="Proteomes" id="UP000183997"/>
    </source>
</evidence>
<evidence type="ECO:0000256" key="1">
    <source>
        <dbReference type="SAM" id="MobiDB-lite"/>
    </source>
</evidence>
<accession>A0A1M6PXY5</accession>
<dbReference type="STRING" id="1121421.SAMN02745123_00786"/>
<sequence length="45" mass="4775">MAKEKRTTKVQEETEQISSSCSSECPNSCSSSSDGCGTLSSDCHE</sequence>
<reference evidence="3" key="1">
    <citation type="submission" date="2016-11" db="EMBL/GenBank/DDBJ databases">
        <authorList>
            <person name="Varghese N."/>
            <person name="Submissions S."/>
        </authorList>
    </citation>
    <scope>NUCLEOTIDE SEQUENCE [LARGE SCALE GENOMIC DNA]</scope>
    <source>
        <strain evidence="3">DSM 10349</strain>
    </source>
</reference>